<feature type="transmembrane region" description="Helical" evidence="1">
    <location>
        <begin position="291"/>
        <end position="312"/>
    </location>
</feature>
<evidence type="ECO:0000313" key="4">
    <source>
        <dbReference type="Proteomes" id="UP001163878"/>
    </source>
</evidence>
<name>A0ABY6HZI3_STRPE</name>
<keyword evidence="2" id="KW-0732">Signal</keyword>
<sequence length="319" mass="33687">MGGLLLAVLLLLGAVAPVAAEPPRRTSDDLAVGIRLVDAPVSRRDDERAHRYIVDHIRPGQQIRRRIAVTNLADTRHRVQLYPGAAAVHKDGFTFAHGRGGNELTRWVTLERSELVLEPDETATVWTEITVADDATGGEHYGVIWAQISPDPDPSKQVRQAARAGVRIYLSVGPGGEPPSDFRIDNLTGARAANGAPMVTARVKNTGGRALDLAGKLTLSNGPGGASAGPFNAKAGTIGPGRSTVATTPLDPGLPAGKWTARLTLTSGLVTRENAGSITIRTPQRDENPQLAVLTLGGLASVAAALLAAYAYRRRNHSR</sequence>
<keyword evidence="1" id="KW-0472">Membrane</keyword>
<evidence type="ECO:0000313" key="3">
    <source>
        <dbReference type="EMBL" id="UYQ60132.1"/>
    </source>
</evidence>
<evidence type="ECO:0000256" key="1">
    <source>
        <dbReference type="SAM" id="Phobius"/>
    </source>
</evidence>
<feature type="signal peptide" evidence="2">
    <location>
        <begin position="1"/>
        <end position="20"/>
    </location>
</feature>
<protein>
    <submittedName>
        <fullName evidence="3">Peptidase</fullName>
    </submittedName>
</protein>
<feature type="chain" id="PRO_5046133037" evidence="2">
    <location>
        <begin position="21"/>
        <end position="319"/>
    </location>
</feature>
<gene>
    <name evidence="3" type="ORF">OGH68_00670</name>
</gene>
<reference evidence="3" key="1">
    <citation type="submission" date="2022-10" db="EMBL/GenBank/DDBJ databases">
        <title>Cytochrome P450 Catalyzes Benzene Ring Formation in the Biosynthesis of Trialkyl-Substituted Aromatic Polyketides.</title>
        <authorList>
            <person name="Zhao E."/>
            <person name="Ge H."/>
        </authorList>
    </citation>
    <scope>NUCLEOTIDE SEQUENCE</scope>
    <source>
        <strain evidence="3">NA0869</strain>
    </source>
</reference>
<keyword evidence="1" id="KW-0812">Transmembrane</keyword>
<organism evidence="3 4">
    <name type="scientific">Streptomyces peucetius</name>
    <dbReference type="NCBI Taxonomy" id="1950"/>
    <lineage>
        <taxon>Bacteria</taxon>
        <taxon>Bacillati</taxon>
        <taxon>Actinomycetota</taxon>
        <taxon>Actinomycetes</taxon>
        <taxon>Kitasatosporales</taxon>
        <taxon>Streptomycetaceae</taxon>
        <taxon>Streptomyces</taxon>
    </lineage>
</organism>
<dbReference type="EMBL" id="CP107567">
    <property type="protein sequence ID" value="UYQ60132.1"/>
    <property type="molecule type" value="Genomic_DNA"/>
</dbReference>
<dbReference type="RefSeq" id="WP_264241281.1">
    <property type="nucleotide sequence ID" value="NZ_CP107567.1"/>
</dbReference>
<proteinExistence type="predicted"/>
<accession>A0ABY6HZI3</accession>
<evidence type="ECO:0000256" key="2">
    <source>
        <dbReference type="SAM" id="SignalP"/>
    </source>
</evidence>
<dbReference type="Proteomes" id="UP001163878">
    <property type="component" value="Chromosome"/>
</dbReference>
<keyword evidence="4" id="KW-1185">Reference proteome</keyword>
<keyword evidence="1" id="KW-1133">Transmembrane helix</keyword>